<reference evidence="2" key="2">
    <citation type="submission" date="2021-08" db="EMBL/GenBank/DDBJ databases">
        <authorList>
            <person name="Tani A."/>
            <person name="Ola A."/>
            <person name="Ogura Y."/>
            <person name="Katsura K."/>
            <person name="Hayashi T."/>
        </authorList>
    </citation>
    <scope>NUCLEOTIDE SEQUENCE</scope>
    <source>
        <strain evidence="2">DSM 17168</strain>
    </source>
</reference>
<dbReference type="InterPro" id="IPR015330">
    <property type="entry name" value="DNA_primase/pol_bifunc_N"/>
</dbReference>
<comment type="caution">
    <text evidence="2">The sequence shown here is derived from an EMBL/GenBank/DDBJ whole genome shotgun (WGS) entry which is preliminary data.</text>
</comment>
<feature type="domain" description="DNA primase/polymerase bifunctional N-terminal" evidence="1">
    <location>
        <begin position="11"/>
        <end position="183"/>
    </location>
</feature>
<dbReference type="SMART" id="SM00943">
    <property type="entry name" value="Prim-Pol"/>
    <property type="match status" value="1"/>
</dbReference>
<dbReference type="Proteomes" id="UP001055153">
    <property type="component" value="Unassembled WGS sequence"/>
</dbReference>
<dbReference type="EMBL" id="BPQQ01000048">
    <property type="protein sequence ID" value="GJE02164.1"/>
    <property type="molecule type" value="Genomic_DNA"/>
</dbReference>
<proteinExistence type="predicted"/>
<gene>
    <name evidence="2" type="ORF">GMJLKIPL_4108</name>
</gene>
<organism evidence="2 3">
    <name type="scientific">Methylobacterium isbiliense</name>
    <dbReference type="NCBI Taxonomy" id="315478"/>
    <lineage>
        <taxon>Bacteria</taxon>
        <taxon>Pseudomonadati</taxon>
        <taxon>Pseudomonadota</taxon>
        <taxon>Alphaproteobacteria</taxon>
        <taxon>Hyphomicrobiales</taxon>
        <taxon>Methylobacteriaceae</taxon>
        <taxon>Methylobacterium</taxon>
    </lineage>
</organism>
<dbReference type="SUPFAM" id="SSF56747">
    <property type="entry name" value="Prim-pol domain"/>
    <property type="match status" value="1"/>
</dbReference>
<name>A0ABQ4SHX0_9HYPH</name>
<evidence type="ECO:0000313" key="3">
    <source>
        <dbReference type="Proteomes" id="UP001055153"/>
    </source>
</evidence>
<sequence>MRLPSTNGALAAEYMRYGIKIFPCRECDTQAGKAKSPYTRNGYKDAGAELHLLSFWSCAYPNAIYGIPCAENNIFVLDADRHGAGDGVQSLLSIFAHYSFDWRTVPVIKTPRDGLHVIFSRQSSLRRTRNKLTSVIDVRDNGYIIAPGSILPDGRVYQLLHGTVGQLACAIANRNLLPVPRWLIELVARPEPAEQCSRIPLRPQGVRRSLDGLISKILNSAVGNRNSILHWAACRGGELVVQQMITAYEVENRLIQAGRQVGLDDREVKNTVASGMRKGMQGH</sequence>
<accession>A0ABQ4SHX0</accession>
<evidence type="ECO:0000259" key="1">
    <source>
        <dbReference type="SMART" id="SM00943"/>
    </source>
</evidence>
<protein>
    <recommendedName>
        <fullName evidence="1">DNA primase/polymerase bifunctional N-terminal domain-containing protein</fullName>
    </recommendedName>
</protein>
<dbReference type="Pfam" id="PF09250">
    <property type="entry name" value="Prim-Pol"/>
    <property type="match status" value="1"/>
</dbReference>
<evidence type="ECO:0000313" key="2">
    <source>
        <dbReference type="EMBL" id="GJE02164.1"/>
    </source>
</evidence>
<keyword evidence="3" id="KW-1185">Reference proteome</keyword>
<reference evidence="2" key="1">
    <citation type="journal article" date="2021" name="Front. Microbiol.">
        <title>Comprehensive Comparative Genomics and Phenotyping of Methylobacterium Species.</title>
        <authorList>
            <person name="Alessa O."/>
            <person name="Ogura Y."/>
            <person name="Fujitani Y."/>
            <person name="Takami H."/>
            <person name="Hayashi T."/>
            <person name="Sahin N."/>
            <person name="Tani A."/>
        </authorList>
    </citation>
    <scope>NUCLEOTIDE SEQUENCE</scope>
    <source>
        <strain evidence="2">DSM 17168</strain>
    </source>
</reference>